<feature type="compositionally biased region" description="Polar residues" evidence="1">
    <location>
        <begin position="285"/>
        <end position="298"/>
    </location>
</feature>
<feature type="region of interest" description="Disordered" evidence="1">
    <location>
        <begin position="441"/>
        <end position="483"/>
    </location>
</feature>
<dbReference type="EMBL" id="JPKY01000029">
    <property type="protein sequence ID" value="KFH45614.1"/>
    <property type="molecule type" value="Genomic_DNA"/>
</dbReference>
<dbReference type="HOGENOM" id="CLU_015711_1_0_1"/>
<feature type="compositionally biased region" description="Pro residues" evidence="1">
    <location>
        <begin position="174"/>
        <end position="186"/>
    </location>
</feature>
<feature type="region of interest" description="Disordered" evidence="1">
    <location>
        <begin position="81"/>
        <end position="125"/>
    </location>
</feature>
<evidence type="ECO:0000313" key="3">
    <source>
        <dbReference type="Proteomes" id="UP000029964"/>
    </source>
</evidence>
<sequence>MEARSLASLNQIASNPPRYPITPTEKAEPPLLLYISRVPGTRDVILSPFKPQLKNVTVEDVASSLYYIHFDTSKLDPCVSASRAGHDGTGSGNEGSPPQRNIPRKPVPGTSRPPTADGPPTVQLNEPQFTDQQHQLHWRLSQFGDGNDHYRPPLPPRHAQPSAPSPDWHDQDRPPLPPRHGSPLPPRHALQPPRLMEDSGVGLADLYPDPPPYSPHPPTLQQNQVPARKPVGTQAIGDSVSGAGKSLPSPPREEPFTSSARPYSQLGNDGWAERPEYDKPPEQRPWSQQGHSSSTQAYHNEPARTRPYSVDYAARPAAMERFTPSSSPKNVSEPFSLTLIRRDPSSGAQWNVGRISSTHNLASSHDRGAASATHPAVDIQIENSGYAKFRNMPSFRTLYPSVERFAVDPPQQMESGMFSRQLVMSYSKSWSSTLRQKINNLDKKRVAHSRNESSDSVNSSSSVDGEAGPGAAMGQPGPGMKPRGYVFKSPWDGRCEFRTGNAGRSVRCHHLIDNCQGSPYSNSADGLGAPRNDDTSMVSELRFNLPNSEIVGSEGQDAHRQRLGNLRKFWRRDEDGDDDNVDDDHDGEVSPFDVNLGKERAGGGNRGKRAKLGKLIIYNDGFKMLDLLVAANMSVWWHAWERSF</sequence>
<evidence type="ECO:0000256" key="1">
    <source>
        <dbReference type="SAM" id="MobiDB-lite"/>
    </source>
</evidence>
<organism evidence="2 3">
    <name type="scientific">Hapsidospora chrysogenum (strain ATCC 11550 / CBS 779.69 / DSM 880 / IAM 14645 / JCM 23072 / IMI 49137)</name>
    <name type="common">Acremonium chrysogenum</name>
    <dbReference type="NCBI Taxonomy" id="857340"/>
    <lineage>
        <taxon>Eukaryota</taxon>
        <taxon>Fungi</taxon>
        <taxon>Dikarya</taxon>
        <taxon>Ascomycota</taxon>
        <taxon>Pezizomycotina</taxon>
        <taxon>Sordariomycetes</taxon>
        <taxon>Hypocreomycetidae</taxon>
        <taxon>Hypocreales</taxon>
        <taxon>Bionectriaceae</taxon>
        <taxon>Hapsidospora</taxon>
    </lineage>
</organism>
<dbReference type="Proteomes" id="UP000029964">
    <property type="component" value="Unassembled WGS sequence"/>
</dbReference>
<feature type="region of interest" description="Disordered" evidence="1">
    <location>
        <begin position="142"/>
        <end position="306"/>
    </location>
</feature>
<reference evidence="3" key="1">
    <citation type="journal article" date="2014" name="Genome Announc.">
        <title>Genome sequence and annotation of Acremonium chrysogenum, producer of the beta-lactam antibiotic cephalosporin C.</title>
        <authorList>
            <person name="Terfehr D."/>
            <person name="Dahlmann T.A."/>
            <person name="Specht T."/>
            <person name="Zadra I."/>
            <person name="Kuernsteiner H."/>
            <person name="Kueck U."/>
        </authorList>
    </citation>
    <scope>NUCLEOTIDE SEQUENCE [LARGE SCALE GENOMIC DNA]</scope>
    <source>
        <strain evidence="3">ATCC 11550 / CBS 779.69 / DSM 880 / IAM 14645 / JCM 23072 / IMI 49137</strain>
    </source>
</reference>
<comment type="caution">
    <text evidence="2">The sequence shown here is derived from an EMBL/GenBank/DDBJ whole genome shotgun (WGS) entry which is preliminary data.</text>
</comment>
<dbReference type="OrthoDB" id="5426191at2759"/>
<accession>A0A086T8D2</accession>
<keyword evidence="3" id="KW-1185">Reference proteome</keyword>
<feature type="compositionally biased region" description="Polar residues" evidence="1">
    <location>
        <begin position="256"/>
        <end position="267"/>
    </location>
</feature>
<proteinExistence type="predicted"/>
<feature type="compositionally biased region" description="Basic and acidic residues" evidence="1">
    <location>
        <begin position="271"/>
        <end position="282"/>
    </location>
</feature>
<feature type="region of interest" description="Disordered" evidence="1">
    <location>
        <begin position="574"/>
        <end position="606"/>
    </location>
</feature>
<evidence type="ECO:0000313" key="2">
    <source>
        <dbReference type="EMBL" id="KFH45614.1"/>
    </source>
</evidence>
<evidence type="ECO:0008006" key="4">
    <source>
        <dbReference type="Google" id="ProtNLM"/>
    </source>
</evidence>
<protein>
    <recommendedName>
        <fullName evidence="4">Oxidoreductase-like protein</fullName>
    </recommendedName>
</protein>
<feature type="compositionally biased region" description="Pro residues" evidence="1">
    <location>
        <begin position="208"/>
        <end position="218"/>
    </location>
</feature>
<feature type="compositionally biased region" description="Low complexity" evidence="1">
    <location>
        <begin position="454"/>
        <end position="475"/>
    </location>
</feature>
<dbReference type="STRING" id="857340.A0A086T8D2"/>
<feature type="compositionally biased region" description="Acidic residues" evidence="1">
    <location>
        <begin position="575"/>
        <end position="586"/>
    </location>
</feature>
<feature type="compositionally biased region" description="Basic and acidic residues" evidence="1">
    <location>
        <begin position="441"/>
        <end position="453"/>
    </location>
</feature>
<feature type="region of interest" description="Disordered" evidence="1">
    <location>
        <begin position="1"/>
        <end position="25"/>
    </location>
</feature>
<dbReference type="AlphaFoldDB" id="A0A086T8D2"/>
<gene>
    <name evidence="2" type="ORF">ACRE_035350</name>
</gene>
<name>A0A086T8D2_HAPC1</name>